<proteinExistence type="inferred from homology"/>
<evidence type="ECO:0000256" key="3">
    <source>
        <dbReference type="ARBA" id="ARBA00014522"/>
    </source>
</evidence>
<dbReference type="InterPro" id="IPR023531">
    <property type="entry name" value="Preprot_translocase_SecG"/>
</dbReference>
<evidence type="ECO:0000256" key="10">
    <source>
        <dbReference type="ARBA" id="ARBA00023136"/>
    </source>
</evidence>
<reference evidence="14 15" key="1">
    <citation type="submission" date="2016-12" db="EMBL/GenBank/DDBJ databases">
        <title>Discovery of methanogenic haloarchaea.</title>
        <authorList>
            <person name="Sorokin D.Y."/>
            <person name="Makarova K.S."/>
            <person name="Abbas B."/>
            <person name="Ferrer M."/>
            <person name="Golyshin P.N."/>
        </authorList>
    </citation>
    <scope>NUCLEOTIDE SEQUENCE [LARGE SCALE GENOMIC DNA]</scope>
    <source>
        <strain evidence="14">AMET1</strain>
    </source>
</reference>
<evidence type="ECO:0000256" key="12">
    <source>
        <dbReference type="HAMAP-Rule" id="MF_00751"/>
    </source>
</evidence>
<keyword evidence="10 12" id="KW-0472">Membrane</keyword>
<keyword evidence="9 12" id="KW-0811">Translocation</keyword>
<sequence>MVKQQGDGLTSSAGLMRYFDEESKDTPIIGPKQIMVFSAVLGVLILSLNLYYGLWP</sequence>
<name>A0A1Y3GFR0_9EURY</name>
<evidence type="ECO:0000256" key="1">
    <source>
        <dbReference type="ARBA" id="ARBA00004162"/>
    </source>
</evidence>
<evidence type="ECO:0000313" key="15">
    <source>
        <dbReference type="Proteomes" id="UP000195137"/>
    </source>
</evidence>
<protein>
    <recommendedName>
        <fullName evidence="3 12">Preprotein translocase subunit SecG</fullName>
    </recommendedName>
    <alternativeName>
        <fullName evidence="11 12">Protein transport protein Sec61 subunit beta homolog</fullName>
    </alternativeName>
</protein>
<dbReference type="AlphaFoldDB" id="A0A1Y3GFR0"/>
<feature type="transmembrane region" description="Helical" evidence="13">
    <location>
        <begin position="34"/>
        <end position="54"/>
    </location>
</feature>
<dbReference type="GO" id="GO:0015031">
    <property type="term" value="P:protein transport"/>
    <property type="evidence" value="ECO:0007669"/>
    <property type="project" value="UniProtKB-UniRule"/>
</dbReference>
<evidence type="ECO:0000256" key="8">
    <source>
        <dbReference type="ARBA" id="ARBA00022989"/>
    </source>
</evidence>
<keyword evidence="4 12" id="KW-0813">Transport</keyword>
<keyword evidence="15" id="KW-1185">Reference proteome</keyword>
<evidence type="ECO:0000313" key="14">
    <source>
        <dbReference type="EMBL" id="OUJ19034.1"/>
    </source>
</evidence>
<comment type="caution">
    <text evidence="14">The sequence shown here is derived from an EMBL/GenBank/DDBJ whole genome shotgun (WGS) entry which is preliminary data.</text>
</comment>
<keyword evidence="6 12" id="KW-0812">Transmembrane</keyword>
<comment type="subunit">
    <text evidence="12">Component of the protein translocase complex. Heterotrimer consisting of alpha (SecY), beta (SecG) and gamma (SecE) subunits. Can form oligomers of the heterotrimer.</text>
</comment>
<gene>
    <name evidence="12" type="primary">secG</name>
    <name evidence="14" type="ORF">AMET1_0686</name>
</gene>
<accession>A0A1Y3GFR0</accession>
<dbReference type="Proteomes" id="UP000195137">
    <property type="component" value="Unassembled WGS sequence"/>
</dbReference>
<evidence type="ECO:0000256" key="7">
    <source>
        <dbReference type="ARBA" id="ARBA00022927"/>
    </source>
</evidence>
<feature type="topological domain" description="Cytoplasmic" evidence="12">
    <location>
        <begin position="1"/>
        <end position="30"/>
    </location>
</feature>
<dbReference type="GO" id="GO:0005886">
    <property type="term" value="C:plasma membrane"/>
    <property type="evidence" value="ECO:0007669"/>
    <property type="project" value="UniProtKB-SubCell"/>
</dbReference>
<dbReference type="HAMAP" id="MF_00751">
    <property type="entry name" value="SecG"/>
    <property type="match status" value="1"/>
</dbReference>
<dbReference type="OrthoDB" id="43651at2157"/>
<dbReference type="EMBL" id="MRZU01000003">
    <property type="protein sequence ID" value="OUJ19034.1"/>
    <property type="molecule type" value="Genomic_DNA"/>
</dbReference>
<evidence type="ECO:0000256" key="9">
    <source>
        <dbReference type="ARBA" id="ARBA00023010"/>
    </source>
</evidence>
<keyword evidence="5 12" id="KW-1003">Cell membrane</keyword>
<evidence type="ECO:0000256" key="6">
    <source>
        <dbReference type="ARBA" id="ARBA00022692"/>
    </source>
</evidence>
<keyword evidence="8 12" id="KW-1133">Transmembrane helix</keyword>
<dbReference type="NCBIfam" id="NF002318">
    <property type="entry name" value="PRK01253.1"/>
    <property type="match status" value="1"/>
</dbReference>
<organism evidence="14 15">
    <name type="scientific">Methanonatronarchaeum thermophilum</name>
    <dbReference type="NCBI Taxonomy" id="1927129"/>
    <lineage>
        <taxon>Archaea</taxon>
        <taxon>Methanobacteriati</taxon>
        <taxon>Methanobacteriota</taxon>
        <taxon>Methanonatronarchaeia</taxon>
        <taxon>Methanonatronarchaeales</taxon>
        <taxon>Methanonatronarchaeaceae</taxon>
        <taxon>Methanonatronarchaeum</taxon>
    </lineage>
</organism>
<dbReference type="Pfam" id="PF03911">
    <property type="entry name" value="Sec61_beta"/>
    <property type="match status" value="1"/>
</dbReference>
<comment type="function">
    <text evidence="12">Involved in protein export. The function of the beta subunit is unknown, but it may be involved in stabilization of the trimeric complex.</text>
</comment>
<comment type="similarity">
    <text evidence="2 12">Belongs to the SEC61-beta family.</text>
</comment>
<evidence type="ECO:0000256" key="5">
    <source>
        <dbReference type="ARBA" id="ARBA00022475"/>
    </source>
</evidence>
<dbReference type="InterPro" id="IPR016482">
    <property type="entry name" value="SecG/Sec61-beta/Sbh"/>
</dbReference>
<evidence type="ECO:0000256" key="13">
    <source>
        <dbReference type="SAM" id="Phobius"/>
    </source>
</evidence>
<comment type="subcellular location">
    <subcellularLocation>
        <location evidence="1 12">Cell membrane</location>
        <topology evidence="1 12">Single-pass membrane protein</topology>
    </subcellularLocation>
</comment>
<evidence type="ECO:0000256" key="2">
    <source>
        <dbReference type="ARBA" id="ARBA00006103"/>
    </source>
</evidence>
<dbReference type="RefSeq" id="WP_086637083.1">
    <property type="nucleotide sequence ID" value="NZ_MRZU01000003.1"/>
</dbReference>
<evidence type="ECO:0000256" key="4">
    <source>
        <dbReference type="ARBA" id="ARBA00022448"/>
    </source>
</evidence>
<keyword evidence="7 12" id="KW-0653">Protein transport</keyword>
<evidence type="ECO:0000256" key="11">
    <source>
        <dbReference type="ARBA" id="ARBA00031868"/>
    </source>
</evidence>